<reference evidence="7" key="1">
    <citation type="submission" date="2017-06" db="EMBL/GenBank/DDBJ databases">
        <authorList>
            <person name="Varghese N."/>
            <person name="Submissions S."/>
        </authorList>
    </citation>
    <scope>NUCLEOTIDE SEQUENCE [LARGE SCALE GENOMIC DNA]</scope>
    <source>
        <strain evidence="7">DSM 44485</strain>
    </source>
</reference>
<proteinExistence type="inferred from homology"/>
<protein>
    <submittedName>
        <fullName evidence="6">NitT/TauT family transport system substrate-binding protein</fullName>
    </submittedName>
</protein>
<evidence type="ECO:0000256" key="2">
    <source>
        <dbReference type="ARBA" id="ARBA00010742"/>
    </source>
</evidence>
<evidence type="ECO:0000256" key="1">
    <source>
        <dbReference type="ARBA" id="ARBA00004418"/>
    </source>
</evidence>
<dbReference type="Proteomes" id="UP000198420">
    <property type="component" value="Unassembled WGS sequence"/>
</dbReference>
<gene>
    <name evidence="6" type="ORF">SAMN06265355_12022</name>
</gene>
<dbReference type="Gene3D" id="3.40.190.10">
    <property type="entry name" value="Periplasmic binding protein-like II"/>
    <property type="match status" value="2"/>
</dbReference>
<dbReference type="OrthoDB" id="9806288at2"/>
<dbReference type="PANTHER" id="PTHR30024">
    <property type="entry name" value="ALIPHATIC SULFONATES-BINDING PROTEIN-RELATED"/>
    <property type="match status" value="1"/>
</dbReference>
<dbReference type="GO" id="GO:0042918">
    <property type="term" value="P:alkanesulfonate transmembrane transport"/>
    <property type="evidence" value="ECO:0007669"/>
    <property type="project" value="TreeGrafter"/>
</dbReference>
<evidence type="ECO:0000259" key="5">
    <source>
        <dbReference type="Pfam" id="PF09084"/>
    </source>
</evidence>
<keyword evidence="3" id="KW-0732">Signal</keyword>
<evidence type="ECO:0000256" key="4">
    <source>
        <dbReference type="SAM" id="MobiDB-lite"/>
    </source>
</evidence>
<keyword evidence="7" id="KW-1185">Reference proteome</keyword>
<accession>A0A239FAR3</accession>
<evidence type="ECO:0000313" key="6">
    <source>
        <dbReference type="EMBL" id="SNS53917.1"/>
    </source>
</evidence>
<dbReference type="RefSeq" id="WP_089316143.1">
    <property type="nucleotide sequence ID" value="NZ_FZNP01000020.1"/>
</dbReference>
<evidence type="ECO:0000313" key="7">
    <source>
        <dbReference type="Proteomes" id="UP000198420"/>
    </source>
</evidence>
<dbReference type="InterPro" id="IPR015168">
    <property type="entry name" value="SsuA/THI5"/>
</dbReference>
<feature type="domain" description="SsuA/THI5-like" evidence="5">
    <location>
        <begin position="57"/>
        <end position="266"/>
    </location>
</feature>
<dbReference type="PANTHER" id="PTHR30024:SF47">
    <property type="entry name" value="TAURINE-BINDING PERIPLASMIC PROTEIN"/>
    <property type="match status" value="1"/>
</dbReference>
<dbReference type="GO" id="GO:0042597">
    <property type="term" value="C:periplasmic space"/>
    <property type="evidence" value="ECO:0007669"/>
    <property type="project" value="UniProtKB-SubCell"/>
</dbReference>
<dbReference type="EMBL" id="FZNP01000020">
    <property type="protein sequence ID" value="SNS53917.1"/>
    <property type="molecule type" value="Genomic_DNA"/>
</dbReference>
<dbReference type="Pfam" id="PF09084">
    <property type="entry name" value="NMT1"/>
    <property type="match status" value="1"/>
</dbReference>
<comment type="similarity">
    <text evidence="2">Belongs to the bacterial solute-binding protein SsuA/TauA family.</text>
</comment>
<organism evidence="6 7">
    <name type="scientific">Actinomadura mexicana</name>
    <dbReference type="NCBI Taxonomy" id="134959"/>
    <lineage>
        <taxon>Bacteria</taxon>
        <taxon>Bacillati</taxon>
        <taxon>Actinomycetota</taxon>
        <taxon>Actinomycetes</taxon>
        <taxon>Streptosporangiales</taxon>
        <taxon>Thermomonosporaceae</taxon>
        <taxon>Actinomadura</taxon>
    </lineage>
</organism>
<sequence>MPSTSVRAGAAALAALSSLSACRGSRSGSEADGSGGTVKIMVGGIDKVIYLPAKLTEQLGYFKEQGLDVRLLTEPAGAQAENVLIAGDVQGVVGFYDHSIHLQTKGKCVQSVVQMADVPGEAEMVPASRAGSPTSPAGFRGKKLGVTSPGSSTDFITRALAVRNGVRTSDYTTVKAGAGQTFISTMENGGIDAGMTTDPTIAKLVSTGKGKVMVEMRTEDGTRRALGGLYPSSSISMDCAYVKSHGETVQKLANAFVKTLGWIKQHKPAEIAAKIPKDYAGGDPALYEKAVGDSISMFNGDGLMKPDAAENVLKVLAQFSPEVAEKKGRIDLAETYTTHFVTNAKQG</sequence>
<comment type="subcellular location">
    <subcellularLocation>
        <location evidence="1">Periplasm</location>
    </subcellularLocation>
</comment>
<name>A0A239FAR3_9ACTN</name>
<dbReference type="AlphaFoldDB" id="A0A239FAR3"/>
<feature type="region of interest" description="Disordered" evidence="4">
    <location>
        <begin position="125"/>
        <end position="144"/>
    </location>
</feature>
<evidence type="ECO:0000256" key="3">
    <source>
        <dbReference type="ARBA" id="ARBA00022729"/>
    </source>
</evidence>
<dbReference type="PROSITE" id="PS51257">
    <property type="entry name" value="PROKAR_LIPOPROTEIN"/>
    <property type="match status" value="1"/>
</dbReference>
<dbReference type="SUPFAM" id="SSF53850">
    <property type="entry name" value="Periplasmic binding protein-like II"/>
    <property type="match status" value="1"/>
</dbReference>